<dbReference type="PANTHER" id="PTHR10188">
    <property type="entry name" value="L-ASPARAGINASE"/>
    <property type="match status" value="1"/>
</dbReference>
<gene>
    <name evidence="4" type="ORF">SE16_12775</name>
</gene>
<dbReference type="GO" id="GO:0016811">
    <property type="term" value="F:hydrolase activity, acting on carbon-nitrogen (but not peptide) bonds, in linear amides"/>
    <property type="evidence" value="ECO:0007669"/>
    <property type="project" value="UniProtKB-ARBA"/>
</dbReference>
<evidence type="ECO:0000256" key="2">
    <source>
        <dbReference type="PIRSR" id="PIRSR600246-2"/>
    </source>
</evidence>
<dbReference type="Pfam" id="PF01112">
    <property type="entry name" value="Asparaginase_2"/>
    <property type="match status" value="1"/>
</dbReference>
<evidence type="ECO:0000313" key="4">
    <source>
        <dbReference type="EMBL" id="KPL86977.1"/>
    </source>
</evidence>
<proteinExistence type="predicted"/>
<dbReference type="Proteomes" id="UP000050502">
    <property type="component" value="Unassembled WGS sequence"/>
</dbReference>
<dbReference type="GO" id="GO:0005737">
    <property type="term" value="C:cytoplasm"/>
    <property type="evidence" value="ECO:0007669"/>
    <property type="project" value="TreeGrafter"/>
</dbReference>
<name>A0A0P6YP13_9CHLR</name>
<dbReference type="PANTHER" id="PTHR10188:SF6">
    <property type="entry name" value="N(4)-(BETA-N-ACETYLGLUCOSAMINYL)-L-ASPARAGINASE"/>
    <property type="match status" value="1"/>
</dbReference>
<dbReference type="Gene3D" id="3.60.20.30">
    <property type="entry name" value="(Glycosyl)asparaginase"/>
    <property type="match status" value="1"/>
</dbReference>
<dbReference type="SUPFAM" id="SSF56235">
    <property type="entry name" value="N-terminal nucleophile aminohydrolases (Ntn hydrolases)"/>
    <property type="match status" value="1"/>
</dbReference>
<dbReference type="CDD" id="cd04513">
    <property type="entry name" value="Glycosylasparaginase"/>
    <property type="match status" value="1"/>
</dbReference>
<protein>
    <recommendedName>
        <fullName evidence="6">Asparaginase</fullName>
    </recommendedName>
</protein>
<feature type="site" description="Cleavage; by autolysis" evidence="3">
    <location>
        <begin position="171"/>
        <end position="172"/>
    </location>
</feature>
<evidence type="ECO:0000313" key="5">
    <source>
        <dbReference type="Proteomes" id="UP000050502"/>
    </source>
</evidence>
<comment type="caution">
    <text evidence="4">The sequence shown here is derived from an EMBL/GenBank/DDBJ whole genome shotgun (WGS) entry which is preliminary data.</text>
</comment>
<dbReference type="PATRIC" id="fig|872965.6.peg.3025"/>
<dbReference type="AlphaFoldDB" id="A0A0P6YP13"/>
<dbReference type="EMBL" id="LGKN01000007">
    <property type="protein sequence ID" value="KPL86977.1"/>
    <property type="molecule type" value="Genomic_DNA"/>
</dbReference>
<feature type="active site" description="Nucleophile" evidence="1">
    <location>
        <position position="172"/>
    </location>
</feature>
<organism evidence="4 5">
    <name type="scientific">Ardenticatena maritima</name>
    <dbReference type="NCBI Taxonomy" id="872965"/>
    <lineage>
        <taxon>Bacteria</taxon>
        <taxon>Bacillati</taxon>
        <taxon>Chloroflexota</taxon>
        <taxon>Ardenticatenia</taxon>
        <taxon>Ardenticatenales</taxon>
        <taxon>Ardenticatenaceae</taxon>
        <taxon>Ardenticatena</taxon>
    </lineage>
</organism>
<dbReference type="InterPro" id="IPR000246">
    <property type="entry name" value="Peptidase_T2"/>
</dbReference>
<accession>A0A0P6YP13</accession>
<evidence type="ECO:0000256" key="3">
    <source>
        <dbReference type="PIRSR" id="PIRSR600246-3"/>
    </source>
</evidence>
<reference evidence="4 5" key="1">
    <citation type="submission" date="2015-07" db="EMBL/GenBank/DDBJ databases">
        <title>Whole genome sequence of Ardenticatena maritima DSM 23922.</title>
        <authorList>
            <person name="Hemp J."/>
            <person name="Ward L.M."/>
            <person name="Pace L.A."/>
            <person name="Fischer W.W."/>
        </authorList>
    </citation>
    <scope>NUCLEOTIDE SEQUENCE [LARGE SCALE GENOMIC DNA]</scope>
    <source>
        <strain evidence="4 5">110S</strain>
    </source>
</reference>
<feature type="binding site" evidence="2">
    <location>
        <begin position="200"/>
        <end position="203"/>
    </location>
    <ligand>
        <name>substrate</name>
    </ligand>
</feature>
<feature type="binding site" evidence="2">
    <location>
        <begin position="223"/>
        <end position="226"/>
    </location>
    <ligand>
        <name>substrate</name>
    </ligand>
</feature>
<dbReference type="InterPro" id="IPR029055">
    <property type="entry name" value="Ntn_hydrolases_N"/>
</dbReference>
<evidence type="ECO:0008006" key="6">
    <source>
        <dbReference type="Google" id="ProtNLM"/>
    </source>
</evidence>
<evidence type="ECO:0000256" key="1">
    <source>
        <dbReference type="PIRSR" id="PIRSR600246-1"/>
    </source>
</evidence>
<sequence>MLVASRNAAVGFDEGMRLLREGASALDAAIAVVRIVEDNPDDHTVGYGGLPNLLGEVELDAMVMDGRTLKAGAVAALKGFRNPVLVARKVMEELPHVLLAGEGAARFAREMGFEEAELLTDEAQRIWRERLTASDVPEDVARYYDHMRRFARDLARDPEQAAKDAGSGVMGTVVVLARDAQGNIAVATSTSGWAWKYPGRVGDTPIPGAGGYADNRYGAAACTGRGEMALRANTARSIVLYMKMGLPLWNAAREATADLYALDDEFANVLTIYAMDAHGGHVGFSNRPGRTYVFQTAEMDAPEERPCTYVDAAGKAHIRTQEA</sequence>